<gene>
    <name evidence="21" type="ORF">D1013_16645</name>
</gene>
<proteinExistence type="inferred from homology"/>
<dbReference type="Gene3D" id="2.40.230.10">
    <property type="entry name" value="Phospholipase A1"/>
    <property type="match status" value="1"/>
</dbReference>
<dbReference type="AlphaFoldDB" id="A0A3G2L9L4"/>
<evidence type="ECO:0000256" key="18">
    <source>
        <dbReference type="ARBA" id="ARBA00032375"/>
    </source>
</evidence>
<organism evidence="21 22">
    <name type="scientific">Euzebyella marina</name>
    <dbReference type="NCBI Taxonomy" id="1761453"/>
    <lineage>
        <taxon>Bacteria</taxon>
        <taxon>Pseudomonadati</taxon>
        <taxon>Bacteroidota</taxon>
        <taxon>Flavobacteriia</taxon>
        <taxon>Flavobacteriales</taxon>
        <taxon>Flavobacteriaceae</taxon>
        <taxon>Euzebyella</taxon>
    </lineage>
</organism>
<keyword evidence="22" id="KW-1185">Reference proteome</keyword>
<dbReference type="CDD" id="cd00541">
    <property type="entry name" value="OMPLA"/>
    <property type="match status" value="1"/>
</dbReference>
<dbReference type="GO" id="GO:0009279">
    <property type="term" value="C:cell outer membrane"/>
    <property type="evidence" value="ECO:0007669"/>
    <property type="project" value="UniProtKB-SubCell"/>
</dbReference>
<dbReference type="GO" id="GO:0008970">
    <property type="term" value="F:phospholipase A1 activity"/>
    <property type="evidence" value="ECO:0007669"/>
    <property type="project" value="UniProtKB-EC"/>
</dbReference>
<feature type="active site" description="Proton acceptor" evidence="19">
    <location>
        <position position="189"/>
    </location>
</feature>
<evidence type="ECO:0000256" key="20">
    <source>
        <dbReference type="PIRSR" id="PIRSR603187-2"/>
    </source>
</evidence>
<dbReference type="EC" id="3.1.1.32" evidence="6"/>
<evidence type="ECO:0000256" key="4">
    <source>
        <dbReference type="ARBA" id="ARBA00010525"/>
    </source>
</evidence>
<keyword evidence="13 20" id="KW-0106">Calcium</keyword>
<dbReference type="EC" id="3.1.1.4" evidence="7"/>
<evidence type="ECO:0000256" key="8">
    <source>
        <dbReference type="ARBA" id="ARBA00022452"/>
    </source>
</evidence>
<sequence>MANVYFCPKSQKLKAINYRVILTTLISIFCYLTGTEKVRAQDNVDQDWIFKNSKTLSELWELDEEHHRGTFLITSYKPIYFSLGKFSTNTNKNPQSEQRDNSLPQPIDLNVFETKFQLSMKTKVFYKVLWGKADVWAAYSQKAYWQIYNKELSRPFRETNYEPEIILNFPMNFTVLGFKGRMLGAAFVHESNGRSDPLSRSWNRLSFHAGFDKGPWQLIVKNWFRLGGSNDDNPEISDYIGRGEAQLIYDWGRQRLSAIGRHSLRLGEKNRGSLQLNYTFPIIKNFSGHVQVFNGYGESLIDYNHRQTTFGLGVSLIN</sequence>
<dbReference type="InterPro" id="IPR003187">
    <property type="entry name" value="PLipase_A1"/>
</dbReference>
<keyword evidence="15" id="KW-0443">Lipid metabolism</keyword>
<keyword evidence="12" id="KW-0378">Hydrolase</keyword>
<evidence type="ECO:0000256" key="16">
    <source>
        <dbReference type="ARBA" id="ARBA00023136"/>
    </source>
</evidence>
<keyword evidence="14" id="KW-0442">Lipid degradation</keyword>
<evidence type="ECO:0000256" key="10">
    <source>
        <dbReference type="ARBA" id="ARBA00022723"/>
    </source>
</evidence>
<dbReference type="InterPro" id="IPR036541">
    <property type="entry name" value="PLipase_A1_sf"/>
</dbReference>
<evidence type="ECO:0000256" key="11">
    <source>
        <dbReference type="ARBA" id="ARBA00022729"/>
    </source>
</evidence>
<comment type="subunit">
    <text evidence="5">Homodimer; dimerization is reversible, and the dimeric form is the active one.</text>
</comment>
<protein>
    <recommendedName>
        <fullName evidence="18">Phosphatidylcholine 1-acylhydrolase</fullName>
        <ecNumber evidence="6">3.1.1.32</ecNumber>
        <ecNumber evidence="7">3.1.1.4</ecNumber>
    </recommendedName>
</protein>
<evidence type="ECO:0000256" key="9">
    <source>
        <dbReference type="ARBA" id="ARBA00022692"/>
    </source>
</evidence>
<feature type="active site" description="Nucleophile" evidence="19">
    <location>
        <position position="191"/>
    </location>
</feature>
<evidence type="ECO:0000256" key="15">
    <source>
        <dbReference type="ARBA" id="ARBA00023098"/>
    </source>
</evidence>
<evidence type="ECO:0000256" key="3">
    <source>
        <dbReference type="ARBA" id="ARBA00004571"/>
    </source>
</evidence>
<comment type="similarity">
    <text evidence="4">Belongs to the phospholipase A1 family.</text>
</comment>
<keyword evidence="9" id="KW-0812">Transmembrane</keyword>
<evidence type="ECO:0000313" key="21">
    <source>
        <dbReference type="EMBL" id="AYN68891.1"/>
    </source>
</evidence>
<dbReference type="Proteomes" id="UP000276309">
    <property type="component" value="Chromosome"/>
</dbReference>
<evidence type="ECO:0000256" key="7">
    <source>
        <dbReference type="ARBA" id="ARBA00013278"/>
    </source>
</evidence>
<feature type="binding site" description="in dimeric form" evidence="20">
    <location>
        <position position="199"/>
    </location>
    <ligand>
        <name>Ca(2+)</name>
        <dbReference type="ChEBI" id="CHEBI:29108"/>
        <label>1</label>
    </ligand>
</feature>
<feature type="binding site" description="in dimeric form" evidence="20">
    <location>
        <position position="232"/>
    </location>
    <ligand>
        <name>Ca(2+)</name>
        <dbReference type="ChEBI" id="CHEBI:29108"/>
        <label>1</label>
    </ligand>
</feature>
<reference evidence="21 22" key="1">
    <citation type="submission" date="2018-08" db="EMBL/GenBank/DDBJ databases">
        <title>The reduced genetic potential of extracellular carbohydrate catabolism in Euzebyella marina RN62, a Flavobacteriia bacterium isolated from the hadal water.</title>
        <authorList>
            <person name="Xue C."/>
        </authorList>
    </citation>
    <scope>NUCLEOTIDE SEQUENCE [LARGE SCALE GENOMIC DNA]</scope>
    <source>
        <strain evidence="21 22">RN62</strain>
    </source>
</reference>
<dbReference type="GO" id="GO:0004623">
    <property type="term" value="F:phospholipase A2 activity"/>
    <property type="evidence" value="ECO:0007669"/>
    <property type="project" value="UniProtKB-EC"/>
</dbReference>
<comment type="subcellular location">
    <subcellularLocation>
        <location evidence="3">Cell outer membrane</location>
        <topology evidence="3">Multi-pass membrane protein</topology>
    </subcellularLocation>
</comment>
<evidence type="ECO:0000313" key="22">
    <source>
        <dbReference type="Proteomes" id="UP000276309"/>
    </source>
</evidence>
<name>A0A3G2L9L4_9FLAO</name>
<dbReference type="Pfam" id="PF02253">
    <property type="entry name" value="PLA1"/>
    <property type="match status" value="1"/>
</dbReference>
<dbReference type="KEGG" id="emar:D1013_16645"/>
<comment type="catalytic activity">
    <reaction evidence="2">
        <text>a 1,2-diacyl-sn-glycero-3-phosphocholine + H2O = a 1-acyl-sn-glycero-3-phosphocholine + a fatty acid + H(+)</text>
        <dbReference type="Rhea" id="RHEA:15801"/>
        <dbReference type="ChEBI" id="CHEBI:15377"/>
        <dbReference type="ChEBI" id="CHEBI:15378"/>
        <dbReference type="ChEBI" id="CHEBI:28868"/>
        <dbReference type="ChEBI" id="CHEBI:57643"/>
        <dbReference type="ChEBI" id="CHEBI:58168"/>
        <dbReference type="EC" id="3.1.1.4"/>
    </reaction>
</comment>
<feature type="binding site" description="in dimeric form" evidence="20">
    <location>
        <position position="194"/>
    </location>
    <ligand>
        <name>Ca(2+)</name>
        <dbReference type="ChEBI" id="CHEBI:29108"/>
        <label>1</label>
    </ligand>
</feature>
<evidence type="ECO:0000256" key="5">
    <source>
        <dbReference type="ARBA" id="ARBA00011702"/>
    </source>
</evidence>
<evidence type="ECO:0000256" key="14">
    <source>
        <dbReference type="ARBA" id="ARBA00022963"/>
    </source>
</evidence>
<keyword evidence="11" id="KW-0732">Signal</keyword>
<evidence type="ECO:0000256" key="2">
    <source>
        <dbReference type="ARBA" id="ARBA00001604"/>
    </source>
</evidence>
<feature type="binding site" description="in dimeric form" evidence="20">
    <location>
        <position position="153"/>
    </location>
    <ligand>
        <name>Ca(2+)</name>
        <dbReference type="ChEBI" id="CHEBI:29108"/>
        <label>1</label>
    </ligand>
</feature>
<keyword evidence="17" id="KW-0998">Cell outer membrane</keyword>
<evidence type="ECO:0000256" key="17">
    <source>
        <dbReference type="ARBA" id="ARBA00023237"/>
    </source>
</evidence>
<dbReference type="PANTHER" id="PTHR40457:SF1">
    <property type="entry name" value="PHOSPHOLIPASE A1"/>
    <property type="match status" value="1"/>
</dbReference>
<keyword evidence="10 20" id="KW-0479">Metal-binding</keyword>
<accession>A0A3G2L9L4</accession>
<comment type="cofactor">
    <cofactor evidence="20">
        <name>Ca(2+)</name>
        <dbReference type="ChEBI" id="CHEBI:29108"/>
    </cofactor>
    <text evidence="20">Binds 1 Ca(2+) ion per monomer.</text>
</comment>
<dbReference type="OrthoDB" id="188433at2"/>
<evidence type="ECO:0000256" key="6">
    <source>
        <dbReference type="ARBA" id="ARBA00013179"/>
    </source>
</evidence>
<evidence type="ECO:0000256" key="12">
    <source>
        <dbReference type="ARBA" id="ARBA00022801"/>
    </source>
</evidence>
<comment type="catalytic activity">
    <reaction evidence="1">
        <text>a 1,2-diacyl-sn-glycero-3-phosphocholine + H2O = a 2-acyl-sn-glycero-3-phosphocholine + a fatty acid + H(+)</text>
        <dbReference type="Rhea" id="RHEA:18689"/>
        <dbReference type="ChEBI" id="CHEBI:15377"/>
        <dbReference type="ChEBI" id="CHEBI:15378"/>
        <dbReference type="ChEBI" id="CHEBI:28868"/>
        <dbReference type="ChEBI" id="CHEBI:57643"/>
        <dbReference type="ChEBI" id="CHEBI:57875"/>
        <dbReference type="EC" id="3.1.1.32"/>
    </reaction>
</comment>
<dbReference type="PRINTS" id="PR01486">
    <property type="entry name" value="PHPHLIPASEA1"/>
</dbReference>
<keyword evidence="8" id="KW-1134">Transmembrane beta strand</keyword>
<dbReference type="PANTHER" id="PTHR40457">
    <property type="entry name" value="PHOSPHOLIPASE A1"/>
    <property type="match status" value="1"/>
</dbReference>
<evidence type="ECO:0000256" key="19">
    <source>
        <dbReference type="PIRSR" id="PIRSR603187-1"/>
    </source>
</evidence>
<dbReference type="GO" id="GO:0016042">
    <property type="term" value="P:lipid catabolic process"/>
    <property type="evidence" value="ECO:0007669"/>
    <property type="project" value="UniProtKB-KW"/>
</dbReference>
<dbReference type="EMBL" id="CP032050">
    <property type="protein sequence ID" value="AYN68891.1"/>
    <property type="molecule type" value="Genomic_DNA"/>
</dbReference>
<dbReference type="SUPFAM" id="SSF56931">
    <property type="entry name" value="Outer membrane phospholipase A (OMPLA)"/>
    <property type="match status" value="1"/>
</dbReference>
<keyword evidence="16" id="KW-0472">Membrane</keyword>
<evidence type="ECO:0000256" key="13">
    <source>
        <dbReference type="ARBA" id="ARBA00022837"/>
    </source>
</evidence>
<dbReference type="GO" id="GO:0005509">
    <property type="term" value="F:calcium ion binding"/>
    <property type="evidence" value="ECO:0007669"/>
    <property type="project" value="TreeGrafter"/>
</dbReference>
<evidence type="ECO:0000256" key="1">
    <source>
        <dbReference type="ARBA" id="ARBA00000111"/>
    </source>
</evidence>